<protein>
    <submittedName>
        <fullName evidence="8">Type II secretion system F family protein</fullName>
    </submittedName>
</protein>
<evidence type="ECO:0000256" key="6">
    <source>
        <dbReference type="SAM" id="Phobius"/>
    </source>
</evidence>
<dbReference type="RefSeq" id="WP_259037284.1">
    <property type="nucleotide sequence ID" value="NZ_JAJISC010000008.1"/>
</dbReference>
<feature type="transmembrane region" description="Helical" evidence="6">
    <location>
        <begin position="236"/>
        <end position="254"/>
    </location>
</feature>
<feature type="transmembrane region" description="Helical" evidence="6">
    <location>
        <begin position="91"/>
        <end position="109"/>
    </location>
</feature>
<keyword evidence="4 6" id="KW-1133">Transmembrane helix</keyword>
<dbReference type="EMBL" id="JAJISC010000008">
    <property type="protein sequence ID" value="MCS2610787.1"/>
    <property type="molecule type" value="Genomic_DNA"/>
</dbReference>
<accession>A0ABT2EGQ3</accession>
<dbReference type="PANTHER" id="PTHR35007:SF1">
    <property type="entry name" value="PILUS ASSEMBLY PROTEIN"/>
    <property type="match status" value="1"/>
</dbReference>
<keyword evidence="5 6" id="KW-0472">Membrane</keyword>
<evidence type="ECO:0000256" key="4">
    <source>
        <dbReference type="ARBA" id="ARBA00022989"/>
    </source>
</evidence>
<evidence type="ECO:0000313" key="8">
    <source>
        <dbReference type="EMBL" id="MCS2610787.1"/>
    </source>
</evidence>
<reference evidence="8" key="1">
    <citation type="submission" date="2021-11" db="EMBL/GenBank/DDBJ databases">
        <title>Halomonas sp., isolated from a coastal aquaculture zone in Dongshan Bay.</title>
        <authorList>
            <person name="Lin W."/>
        </authorList>
    </citation>
    <scope>NUCLEOTIDE SEQUENCE</scope>
    <source>
        <strain evidence="8">Yzlin-01</strain>
    </source>
</reference>
<feature type="transmembrane region" description="Helical" evidence="6">
    <location>
        <begin position="59"/>
        <end position="85"/>
    </location>
</feature>
<feature type="domain" description="Type II secretion system protein GspF" evidence="7">
    <location>
        <begin position="127"/>
        <end position="253"/>
    </location>
</feature>
<dbReference type="InterPro" id="IPR042094">
    <property type="entry name" value="T2SS_GspF_sf"/>
</dbReference>
<dbReference type="Gene3D" id="1.20.81.30">
    <property type="entry name" value="Type II secretion system (T2SS), domain F"/>
    <property type="match status" value="1"/>
</dbReference>
<dbReference type="Pfam" id="PF00482">
    <property type="entry name" value="T2SSF"/>
    <property type="match status" value="1"/>
</dbReference>
<dbReference type="PANTHER" id="PTHR35007">
    <property type="entry name" value="INTEGRAL MEMBRANE PROTEIN-RELATED"/>
    <property type="match status" value="1"/>
</dbReference>
<evidence type="ECO:0000256" key="3">
    <source>
        <dbReference type="ARBA" id="ARBA00022692"/>
    </source>
</evidence>
<comment type="subcellular location">
    <subcellularLocation>
        <location evidence="1">Cell membrane</location>
        <topology evidence="1">Multi-pass membrane protein</topology>
    </subcellularLocation>
</comment>
<sequence length="294" mass="32807">MSAGAWGWLSASVLLWLAAGMMMLASRRKRVDERVRARLNQDGEFLDKRRRRNAGLTRWLQQAGITLPTWLLLLLVGAALLIALLLLPLGWFMPLIALGAMALVVYLIGQWRAQKRVDRMIAQMPGFLDHMVRSIKSGRTMGDAMLLAMRRAADPLQTAMVPVRRDIELGVPMAEAVSEFATLYEREEFHVLALGVRINQRYGGNSSDMLKSLIGMIRDRERASRQLSAMTGETRISAFVLAGLPLALGAYILISNPDFLMGMWESGTGRILLLVALALQLTGCFILWRMLKSI</sequence>
<feature type="transmembrane region" description="Helical" evidence="6">
    <location>
        <begin position="6"/>
        <end position="26"/>
    </location>
</feature>
<comment type="caution">
    <text evidence="8">The sequence shown here is derived from an EMBL/GenBank/DDBJ whole genome shotgun (WGS) entry which is preliminary data.</text>
</comment>
<evidence type="ECO:0000256" key="1">
    <source>
        <dbReference type="ARBA" id="ARBA00004651"/>
    </source>
</evidence>
<proteinExistence type="predicted"/>
<evidence type="ECO:0000313" key="9">
    <source>
        <dbReference type="Proteomes" id="UP001165542"/>
    </source>
</evidence>
<evidence type="ECO:0000256" key="5">
    <source>
        <dbReference type="ARBA" id="ARBA00023136"/>
    </source>
</evidence>
<organism evidence="8 9">
    <name type="scientific">Halomonas dongshanensis</name>
    <dbReference type="NCBI Taxonomy" id="2890835"/>
    <lineage>
        <taxon>Bacteria</taxon>
        <taxon>Pseudomonadati</taxon>
        <taxon>Pseudomonadota</taxon>
        <taxon>Gammaproteobacteria</taxon>
        <taxon>Oceanospirillales</taxon>
        <taxon>Halomonadaceae</taxon>
        <taxon>Halomonas</taxon>
    </lineage>
</organism>
<name>A0ABT2EGQ3_9GAMM</name>
<feature type="transmembrane region" description="Helical" evidence="6">
    <location>
        <begin position="269"/>
        <end position="288"/>
    </location>
</feature>
<keyword evidence="9" id="KW-1185">Reference proteome</keyword>
<dbReference type="Proteomes" id="UP001165542">
    <property type="component" value="Unassembled WGS sequence"/>
</dbReference>
<evidence type="ECO:0000259" key="7">
    <source>
        <dbReference type="Pfam" id="PF00482"/>
    </source>
</evidence>
<gene>
    <name evidence="8" type="ORF">LLY24_15835</name>
</gene>
<dbReference type="InterPro" id="IPR018076">
    <property type="entry name" value="T2SS_GspF_dom"/>
</dbReference>
<evidence type="ECO:0000256" key="2">
    <source>
        <dbReference type="ARBA" id="ARBA00022475"/>
    </source>
</evidence>
<keyword evidence="3 6" id="KW-0812">Transmembrane</keyword>
<keyword evidence="2" id="KW-1003">Cell membrane</keyword>